<evidence type="ECO:0000313" key="1">
    <source>
        <dbReference type="EMBL" id="CAG8774372.1"/>
    </source>
</evidence>
<organism evidence="1 2">
    <name type="scientific">Racocetra persica</name>
    <dbReference type="NCBI Taxonomy" id="160502"/>
    <lineage>
        <taxon>Eukaryota</taxon>
        <taxon>Fungi</taxon>
        <taxon>Fungi incertae sedis</taxon>
        <taxon>Mucoromycota</taxon>
        <taxon>Glomeromycotina</taxon>
        <taxon>Glomeromycetes</taxon>
        <taxon>Diversisporales</taxon>
        <taxon>Gigasporaceae</taxon>
        <taxon>Racocetra</taxon>
    </lineage>
</organism>
<dbReference type="EMBL" id="CAJVQC010042061">
    <property type="protein sequence ID" value="CAG8774372.1"/>
    <property type="molecule type" value="Genomic_DNA"/>
</dbReference>
<dbReference type="Proteomes" id="UP000789920">
    <property type="component" value="Unassembled WGS sequence"/>
</dbReference>
<gene>
    <name evidence="1" type="ORF">RPERSI_LOCUS16795</name>
</gene>
<reference evidence="1" key="1">
    <citation type="submission" date="2021-06" db="EMBL/GenBank/DDBJ databases">
        <authorList>
            <person name="Kallberg Y."/>
            <person name="Tangrot J."/>
            <person name="Rosling A."/>
        </authorList>
    </citation>
    <scope>NUCLEOTIDE SEQUENCE</scope>
    <source>
        <strain evidence="1">MA461A</strain>
    </source>
</reference>
<name>A0ACA9R3D0_9GLOM</name>
<proteinExistence type="predicted"/>
<keyword evidence="2" id="KW-1185">Reference proteome</keyword>
<sequence length="43" mass="4850">VLKDLRDMTIEFRSKKLPETDISRATSGTNMTKIVLKGNLTQV</sequence>
<feature type="non-terminal residue" evidence="1">
    <location>
        <position position="1"/>
    </location>
</feature>
<protein>
    <submittedName>
        <fullName evidence="1">7450_t:CDS:1</fullName>
    </submittedName>
</protein>
<comment type="caution">
    <text evidence="1">The sequence shown here is derived from an EMBL/GenBank/DDBJ whole genome shotgun (WGS) entry which is preliminary data.</text>
</comment>
<accession>A0ACA9R3D0</accession>
<evidence type="ECO:0000313" key="2">
    <source>
        <dbReference type="Proteomes" id="UP000789920"/>
    </source>
</evidence>